<organism evidence="2 3">
    <name type="scientific">Haematococcus lacustris</name>
    <name type="common">Green alga</name>
    <name type="synonym">Haematococcus pluvialis</name>
    <dbReference type="NCBI Taxonomy" id="44745"/>
    <lineage>
        <taxon>Eukaryota</taxon>
        <taxon>Viridiplantae</taxon>
        <taxon>Chlorophyta</taxon>
        <taxon>core chlorophytes</taxon>
        <taxon>Chlorophyceae</taxon>
        <taxon>CS clade</taxon>
        <taxon>Chlamydomonadales</taxon>
        <taxon>Haematococcaceae</taxon>
        <taxon>Haematococcus</taxon>
    </lineage>
</organism>
<gene>
    <name evidence="2" type="ORF">HaLaN_12202</name>
</gene>
<reference evidence="2 3" key="1">
    <citation type="submission" date="2020-02" db="EMBL/GenBank/DDBJ databases">
        <title>Draft genome sequence of Haematococcus lacustris strain NIES-144.</title>
        <authorList>
            <person name="Morimoto D."/>
            <person name="Nakagawa S."/>
            <person name="Yoshida T."/>
            <person name="Sawayama S."/>
        </authorList>
    </citation>
    <scope>NUCLEOTIDE SEQUENCE [LARGE SCALE GENOMIC DNA]</scope>
    <source>
        <strain evidence="2 3">NIES-144</strain>
    </source>
</reference>
<evidence type="ECO:0000259" key="1">
    <source>
        <dbReference type="Pfam" id="PF00975"/>
    </source>
</evidence>
<accession>A0A699Z2V7</accession>
<evidence type="ECO:0000313" key="2">
    <source>
        <dbReference type="EMBL" id="GFH15885.1"/>
    </source>
</evidence>
<dbReference type="InterPro" id="IPR001031">
    <property type="entry name" value="Thioesterase"/>
</dbReference>
<comment type="caution">
    <text evidence="2">The sequence shown here is derived from an EMBL/GenBank/DDBJ whole genome shotgun (WGS) entry which is preliminary data.</text>
</comment>
<dbReference type="Proteomes" id="UP000485058">
    <property type="component" value="Unassembled WGS sequence"/>
</dbReference>
<feature type="domain" description="Thioesterase" evidence="1">
    <location>
        <begin position="5"/>
        <end position="46"/>
    </location>
</feature>
<dbReference type="EMBL" id="BLLF01000915">
    <property type="protein sequence ID" value="GFH15885.1"/>
    <property type="molecule type" value="Genomic_DNA"/>
</dbReference>
<name>A0A699Z2V7_HAELA</name>
<dbReference type="Gene3D" id="3.40.50.1820">
    <property type="entry name" value="alpha/beta hydrolase"/>
    <property type="match status" value="1"/>
</dbReference>
<dbReference type="AlphaFoldDB" id="A0A699Z2V7"/>
<dbReference type="Pfam" id="PF00975">
    <property type="entry name" value="Thioesterase"/>
    <property type="match status" value="1"/>
</dbReference>
<proteinExistence type="predicted"/>
<sequence>MNRDALQTDLRALAAQVAAVVRQCSQGRAYAVFGHSMGAWIAYEVVQSVSMPGMLMPGMPGMSMPGMSM</sequence>
<keyword evidence="3" id="KW-1185">Reference proteome</keyword>
<evidence type="ECO:0000313" key="3">
    <source>
        <dbReference type="Proteomes" id="UP000485058"/>
    </source>
</evidence>
<protein>
    <submittedName>
        <fullName evidence="2">Thioesterase domain</fullName>
    </submittedName>
</protein>
<dbReference type="SUPFAM" id="SSF53474">
    <property type="entry name" value="alpha/beta-Hydrolases"/>
    <property type="match status" value="1"/>
</dbReference>
<dbReference type="InterPro" id="IPR029058">
    <property type="entry name" value="AB_hydrolase_fold"/>
</dbReference>